<dbReference type="Pfam" id="PF02518">
    <property type="entry name" value="HATPase_c"/>
    <property type="match status" value="1"/>
</dbReference>
<dbReference type="GO" id="GO:0000155">
    <property type="term" value="F:phosphorelay sensor kinase activity"/>
    <property type="evidence" value="ECO:0007669"/>
    <property type="project" value="InterPro"/>
</dbReference>
<evidence type="ECO:0000256" key="1">
    <source>
        <dbReference type="ARBA" id="ARBA00000085"/>
    </source>
</evidence>
<evidence type="ECO:0000256" key="8">
    <source>
        <dbReference type="ARBA" id="ARBA00022777"/>
    </source>
</evidence>
<keyword evidence="4" id="KW-0597">Phosphoprotein</keyword>
<reference evidence="14 15" key="1">
    <citation type="submission" date="2020-08" db="EMBL/GenBank/DDBJ databases">
        <title>Cohnella phylogeny.</title>
        <authorList>
            <person name="Dunlap C."/>
        </authorList>
    </citation>
    <scope>NUCLEOTIDE SEQUENCE [LARGE SCALE GENOMIC DNA]</scope>
    <source>
        <strain evidence="14 15">DSM 28246</strain>
    </source>
</reference>
<keyword evidence="10" id="KW-1133">Transmembrane helix</keyword>
<evidence type="ECO:0000313" key="14">
    <source>
        <dbReference type="EMBL" id="MBB6672003.1"/>
    </source>
</evidence>
<name>A0A7X0RQW6_9BACL</name>
<comment type="caution">
    <text evidence="14">The sequence shown here is derived from an EMBL/GenBank/DDBJ whole genome shotgun (WGS) entry which is preliminary data.</text>
</comment>
<evidence type="ECO:0000256" key="11">
    <source>
        <dbReference type="ARBA" id="ARBA00023012"/>
    </source>
</evidence>
<dbReference type="PRINTS" id="PR00344">
    <property type="entry name" value="BCTRLSENSOR"/>
</dbReference>
<keyword evidence="7" id="KW-0547">Nucleotide-binding</keyword>
<dbReference type="InterPro" id="IPR003594">
    <property type="entry name" value="HATPase_dom"/>
</dbReference>
<dbReference type="InterPro" id="IPR036097">
    <property type="entry name" value="HisK_dim/P_sf"/>
</dbReference>
<evidence type="ECO:0000256" key="3">
    <source>
        <dbReference type="ARBA" id="ARBA00012438"/>
    </source>
</evidence>
<proteinExistence type="predicted"/>
<dbReference type="InterPro" id="IPR005467">
    <property type="entry name" value="His_kinase_dom"/>
</dbReference>
<feature type="domain" description="Histidine kinase" evidence="13">
    <location>
        <begin position="92"/>
        <end position="310"/>
    </location>
</feature>
<dbReference type="PROSITE" id="PS50109">
    <property type="entry name" value="HIS_KIN"/>
    <property type="match status" value="1"/>
</dbReference>
<keyword evidence="8 14" id="KW-0418">Kinase</keyword>
<dbReference type="EC" id="2.7.13.3" evidence="3"/>
<evidence type="ECO:0000256" key="4">
    <source>
        <dbReference type="ARBA" id="ARBA00022553"/>
    </source>
</evidence>
<dbReference type="InterPro" id="IPR050398">
    <property type="entry name" value="HssS/ArlS-like"/>
</dbReference>
<keyword evidence="12" id="KW-0472">Membrane</keyword>
<evidence type="ECO:0000256" key="6">
    <source>
        <dbReference type="ARBA" id="ARBA00022692"/>
    </source>
</evidence>
<evidence type="ECO:0000256" key="12">
    <source>
        <dbReference type="ARBA" id="ARBA00023136"/>
    </source>
</evidence>
<dbReference type="GO" id="GO:0005524">
    <property type="term" value="F:ATP binding"/>
    <property type="evidence" value="ECO:0007669"/>
    <property type="project" value="UniProtKB-KW"/>
</dbReference>
<dbReference type="SMART" id="SM00388">
    <property type="entry name" value="HisKA"/>
    <property type="match status" value="1"/>
</dbReference>
<dbReference type="Proteomes" id="UP000547209">
    <property type="component" value="Unassembled WGS sequence"/>
</dbReference>
<dbReference type="FunFam" id="3.30.565.10:FF:000013">
    <property type="entry name" value="Two-component sensor histidine kinase"/>
    <property type="match status" value="1"/>
</dbReference>
<dbReference type="PANTHER" id="PTHR45528:SF8">
    <property type="entry name" value="HISTIDINE KINASE"/>
    <property type="match status" value="1"/>
</dbReference>
<dbReference type="InterPro" id="IPR036890">
    <property type="entry name" value="HATPase_C_sf"/>
</dbReference>
<keyword evidence="6" id="KW-0812">Transmembrane</keyword>
<keyword evidence="5" id="KW-0808">Transferase</keyword>
<evidence type="ECO:0000256" key="2">
    <source>
        <dbReference type="ARBA" id="ARBA00004141"/>
    </source>
</evidence>
<dbReference type="PANTHER" id="PTHR45528">
    <property type="entry name" value="SENSOR HISTIDINE KINASE CPXA"/>
    <property type="match status" value="1"/>
</dbReference>
<dbReference type="GO" id="GO:0005886">
    <property type="term" value="C:plasma membrane"/>
    <property type="evidence" value="ECO:0007669"/>
    <property type="project" value="TreeGrafter"/>
</dbReference>
<dbReference type="SUPFAM" id="SSF55874">
    <property type="entry name" value="ATPase domain of HSP90 chaperone/DNA topoisomerase II/histidine kinase"/>
    <property type="match status" value="1"/>
</dbReference>
<comment type="subcellular location">
    <subcellularLocation>
        <location evidence="2">Membrane</location>
        <topology evidence="2">Multi-pass membrane protein</topology>
    </subcellularLocation>
</comment>
<dbReference type="CDD" id="cd00082">
    <property type="entry name" value="HisKA"/>
    <property type="match status" value="1"/>
</dbReference>
<comment type="catalytic activity">
    <reaction evidence="1">
        <text>ATP + protein L-histidine = ADP + protein N-phospho-L-histidine.</text>
        <dbReference type="EC" id="2.7.13.3"/>
    </reaction>
</comment>
<evidence type="ECO:0000256" key="5">
    <source>
        <dbReference type="ARBA" id="ARBA00022679"/>
    </source>
</evidence>
<evidence type="ECO:0000313" key="15">
    <source>
        <dbReference type="Proteomes" id="UP000547209"/>
    </source>
</evidence>
<dbReference type="Gene3D" id="3.30.565.10">
    <property type="entry name" value="Histidine kinase-like ATPase, C-terminal domain"/>
    <property type="match status" value="1"/>
</dbReference>
<dbReference type="AlphaFoldDB" id="A0A7X0RQW6"/>
<dbReference type="SUPFAM" id="SSF47384">
    <property type="entry name" value="Homodimeric domain of signal transducing histidine kinase"/>
    <property type="match status" value="1"/>
</dbReference>
<dbReference type="InterPro" id="IPR003661">
    <property type="entry name" value="HisK_dim/P_dom"/>
</dbReference>
<organism evidence="14 15">
    <name type="scientific">Cohnella nanjingensis</name>
    <dbReference type="NCBI Taxonomy" id="1387779"/>
    <lineage>
        <taxon>Bacteria</taxon>
        <taxon>Bacillati</taxon>
        <taxon>Bacillota</taxon>
        <taxon>Bacilli</taxon>
        <taxon>Bacillales</taxon>
        <taxon>Paenibacillaceae</taxon>
        <taxon>Cohnella</taxon>
    </lineage>
</organism>
<gene>
    <name evidence="14" type="ORF">H7C19_15040</name>
</gene>
<dbReference type="Gene3D" id="1.10.287.130">
    <property type="match status" value="1"/>
</dbReference>
<evidence type="ECO:0000256" key="10">
    <source>
        <dbReference type="ARBA" id="ARBA00022989"/>
    </source>
</evidence>
<evidence type="ECO:0000256" key="7">
    <source>
        <dbReference type="ARBA" id="ARBA00022741"/>
    </source>
</evidence>
<keyword evidence="15" id="KW-1185">Reference proteome</keyword>
<dbReference type="Pfam" id="PF00512">
    <property type="entry name" value="HisKA"/>
    <property type="match status" value="1"/>
</dbReference>
<dbReference type="EMBL" id="JACJVP010000024">
    <property type="protein sequence ID" value="MBB6672003.1"/>
    <property type="molecule type" value="Genomic_DNA"/>
</dbReference>
<sequence length="314" mass="35575">MNVLLVAVIVILAGFLIARSRSNARRTSELRQIRGKLEQILESRSGEKLLYMTRDSELQVLMTDINRLLDSNLKASAEYARTRIASRKMLANVSHDLRTPLTVVLGYAEALHLRPHIEEDERNELLARLFGKTKEAVRLIDTFFDLAKLESGDADIPLSRINVSETCRQSILQFHEKIESLGFEVLLDIPQGPMYALGNEDALRRILDNLISNALRYGSDGRTIGLTLRDEGASVRVDVWDRGKGIEKAHQELVFERLYVLDDSRNTKMQGSGLGLTIARRLAESMGGSIELISKPYERNIFIVRLRKFNLRNS</sequence>
<keyword evidence="9" id="KW-0067">ATP-binding</keyword>
<evidence type="ECO:0000259" key="13">
    <source>
        <dbReference type="PROSITE" id="PS50109"/>
    </source>
</evidence>
<accession>A0A7X0RQW6</accession>
<protein>
    <recommendedName>
        <fullName evidence="3">histidine kinase</fullName>
        <ecNumber evidence="3">2.7.13.3</ecNumber>
    </recommendedName>
</protein>
<evidence type="ECO:0000256" key="9">
    <source>
        <dbReference type="ARBA" id="ARBA00022840"/>
    </source>
</evidence>
<dbReference type="SMART" id="SM00387">
    <property type="entry name" value="HATPase_c"/>
    <property type="match status" value="1"/>
</dbReference>
<dbReference type="RefSeq" id="WP_185143475.1">
    <property type="nucleotide sequence ID" value="NZ_JACJVP010000024.1"/>
</dbReference>
<keyword evidence="11" id="KW-0902">Two-component regulatory system</keyword>
<dbReference type="InterPro" id="IPR004358">
    <property type="entry name" value="Sig_transdc_His_kin-like_C"/>
</dbReference>